<evidence type="ECO:0000313" key="1">
    <source>
        <dbReference type="EnsemblMetazoa" id="GPAI027444-PA"/>
    </source>
</evidence>
<proteinExistence type="predicted"/>
<reference evidence="2" key="1">
    <citation type="submission" date="2014-03" db="EMBL/GenBank/DDBJ databases">
        <authorList>
            <person name="Aksoy S."/>
            <person name="Warren W."/>
            <person name="Wilson R.K."/>
        </authorList>
    </citation>
    <scope>NUCLEOTIDE SEQUENCE [LARGE SCALE GENOMIC DNA]</scope>
    <source>
        <strain evidence="2">IAEA</strain>
    </source>
</reference>
<dbReference type="Proteomes" id="UP000092445">
    <property type="component" value="Unassembled WGS sequence"/>
</dbReference>
<dbReference type="AlphaFoldDB" id="A0A1A9ZWQ0"/>
<keyword evidence="2" id="KW-1185">Reference proteome</keyword>
<evidence type="ECO:0000313" key="2">
    <source>
        <dbReference type="Proteomes" id="UP000092445"/>
    </source>
</evidence>
<protein>
    <submittedName>
        <fullName evidence="1">Uncharacterized protein</fullName>
    </submittedName>
</protein>
<dbReference type="EnsemblMetazoa" id="GPAI027444-RA">
    <property type="protein sequence ID" value="GPAI027444-PA"/>
    <property type="gene ID" value="GPAI027444"/>
</dbReference>
<accession>A0A1A9ZWQ0</accession>
<reference evidence="1" key="2">
    <citation type="submission" date="2020-05" db="UniProtKB">
        <authorList>
            <consortium name="EnsemblMetazoa"/>
        </authorList>
    </citation>
    <scope>IDENTIFICATION</scope>
    <source>
        <strain evidence="1">IAEA</strain>
    </source>
</reference>
<dbReference type="VEuPathDB" id="VectorBase:GPAI027444"/>
<name>A0A1A9ZWQ0_GLOPL</name>
<organism evidence="1 2">
    <name type="scientific">Glossina pallidipes</name>
    <name type="common">Tsetse fly</name>
    <dbReference type="NCBI Taxonomy" id="7398"/>
    <lineage>
        <taxon>Eukaryota</taxon>
        <taxon>Metazoa</taxon>
        <taxon>Ecdysozoa</taxon>
        <taxon>Arthropoda</taxon>
        <taxon>Hexapoda</taxon>
        <taxon>Insecta</taxon>
        <taxon>Pterygota</taxon>
        <taxon>Neoptera</taxon>
        <taxon>Endopterygota</taxon>
        <taxon>Diptera</taxon>
        <taxon>Brachycera</taxon>
        <taxon>Muscomorpha</taxon>
        <taxon>Hippoboscoidea</taxon>
        <taxon>Glossinidae</taxon>
        <taxon>Glossina</taxon>
    </lineage>
</organism>
<sequence length="147" mass="16050">MMLSFVHSLVDPTTHVLLSFSSRVPVAHTIGLEFGGIFCSRCTTTCNISACMSYPTLKGKVTLAYCNTCFSISSTKPCFVIKSIPNITSFIISATRNSCFIETSLIEMFLIALPLIAHSSPVVDRNSDTSTNGSWRKLLQCKINGNQ</sequence>